<dbReference type="EMBL" id="SJPJ01000001">
    <property type="protein sequence ID" value="TWT84335.1"/>
    <property type="molecule type" value="Genomic_DNA"/>
</dbReference>
<dbReference type="CDD" id="cd00188">
    <property type="entry name" value="TOPRIM"/>
    <property type="match status" value="1"/>
</dbReference>
<dbReference type="Proteomes" id="UP000315010">
    <property type="component" value="Unassembled WGS sequence"/>
</dbReference>
<keyword evidence="2" id="KW-1185">Reference proteome</keyword>
<protein>
    <recommendedName>
        <fullName evidence="3">Toprim domain-containing protein</fullName>
    </recommendedName>
</protein>
<dbReference type="Gene3D" id="3.40.1360.10">
    <property type="match status" value="1"/>
</dbReference>
<gene>
    <name evidence="1" type="ORF">CA13_58120</name>
</gene>
<accession>A0A5C5ZB00</accession>
<dbReference type="RefSeq" id="WP_419194885.1">
    <property type="nucleotide sequence ID" value="NZ_SJPJ01000001.1"/>
</dbReference>
<name>A0A5C5ZB00_9BACT</name>
<dbReference type="AlphaFoldDB" id="A0A5C5ZB00"/>
<evidence type="ECO:0000313" key="1">
    <source>
        <dbReference type="EMBL" id="TWT84335.1"/>
    </source>
</evidence>
<reference evidence="1 2" key="1">
    <citation type="submission" date="2019-02" db="EMBL/GenBank/DDBJ databases">
        <title>Deep-cultivation of Planctomycetes and their phenomic and genomic characterization uncovers novel biology.</title>
        <authorList>
            <person name="Wiegand S."/>
            <person name="Jogler M."/>
            <person name="Boedeker C."/>
            <person name="Pinto D."/>
            <person name="Vollmers J."/>
            <person name="Rivas-Marin E."/>
            <person name="Kohn T."/>
            <person name="Peeters S.H."/>
            <person name="Heuer A."/>
            <person name="Rast P."/>
            <person name="Oberbeckmann S."/>
            <person name="Bunk B."/>
            <person name="Jeske O."/>
            <person name="Meyerdierks A."/>
            <person name="Storesund J.E."/>
            <person name="Kallscheuer N."/>
            <person name="Luecker S."/>
            <person name="Lage O.M."/>
            <person name="Pohl T."/>
            <person name="Merkel B.J."/>
            <person name="Hornburger P."/>
            <person name="Mueller R.-W."/>
            <person name="Bruemmer F."/>
            <person name="Labrenz M."/>
            <person name="Spormann A.M."/>
            <person name="Op Den Camp H."/>
            <person name="Overmann J."/>
            <person name="Amann R."/>
            <person name="Jetten M.S.M."/>
            <person name="Mascher T."/>
            <person name="Medema M.H."/>
            <person name="Devos D.P."/>
            <person name="Kaster A.-K."/>
            <person name="Ovreas L."/>
            <person name="Rohde M."/>
            <person name="Galperin M.Y."/>
            <person name="Jogler C."/>
        </authorList>
    </citation>
    <scope>NUCLEOTIDE SEQUENCE [LARGE SCALE GENOMIC DNA]</scope>
    <source>
        <strain evidence="1 2">CA13</strain>
    </source>
</reference>
<evidence type="ECO:0008006" key="3">
    <source>
        <dbReference type="Google" id="ProtNLM"/>
    </source>
</evidence>
<evidence type="ECO:0000313" key="2">
    <source>
        <dbReference type="Proteomes" id="UP000315010"/>
    </source>
</evidence>
<sequence>MDRLKEPYVEESLGTYGVVVCEGQNEVLRMETLGVAAVGLGSNKATDHPIEKLIRFARQAGDNRVLLLPDCDEEGEHGFRELLWRLPHPSR</sequence>
<proteinExistence type="predicted"/>
<comment type="caution">
    <text evidence="1">The sequence shown here is derived from an EMBL/GenBank/DDBJ whole genome shotgun (WGS) entry which is preliminary data.</text>
</comment>
<organism evidence="1 2">
    <name type="scientific">Novipirellula herctigrandis</name>
    <dbReference type="NCBI Taxonomy" id="2527986"/>
    <lineage>
        <taxon>Bacteria</taxon>
        <taxon>Pseudomonadati</taxon>
        <taxon>Planctomycetota</taxon>
        <taxon>Planctomycetia</taxon>
        <taxon>Pirellulales</taxon>
        <taxon>Pirellulaceae</taxon>
        <taxon>Novipirellula</taxon>
    </lineage>
</organism>